<dbReference type="WBParaSite" id="PTRK_0000798200.1">
    <property type="protein sequence ID" value="PTRK_0000798200.1"/>
    <property type="gene ID" value="PTRK_0000798200"/>
</dbReference>
<feature type="chain" id="PRO_5005891796" evidence="1">
    <location>
        <begin position="20"/>
        <end position="177"/>
    </location>
</feature>
<sequence>MISVKEVIVLFYFIYLVKSSNYMRNNGNTSDNNTSIEDEVVPETITYMCGTGLISSWLSKIIASPCGTSILNNCCLDHDVCYDDPRKDQEECDNNFCECIKNGYSKSPSCARWLVLTHCTTVKALGYLPLVSARKINVKDRFIDHIINNKNEEDYNIRTINMNVNQREYIIKNEEEN</sequence>
<dbReference type="GO" id="GO:0004623">
    <property type="term" value="F:phospholipase A2 activity"/>
    <property type="evidence" value="ECO:0007669"/>
    <property type="project" value="InterPro"/>
</dbReference>
<feature type="signal peptide" evidence="1">
    <location>
        <begin position="1"/>
        <end position="19"/>
    </location>
</feature>
<protein>
    <submittedName>
        <fullName evidence="3">Phospholipase A(2)</fullName>
    </submittedName>
</protein>
<dbReference type="Proteomes" id="UP000038045">
    <property type="component" value="Unplaced"/>
</dbReference>
<dbReference type="SUPFAM" id="SSF48619">
    <property type="entry name" value="Phospholipase A2, PLA2"/>
    <property type="match status" value="1"/>
</dbReference>
<dbReference type="InterPro" id="IPR036444">
    <property type="entry name" value="PLipase_A2_dom_sf"/>
</dbReference>
<dbReference type="GO" id="GO:0006644">
    <property type="term" value="P:phospholipid metabolic process"/>
    <property type="evidence" value="ECO:0007669"/>
    <property type="project" value="InterPro"/>
</dbReference>
<evidence type="ECO:0000256" key="1">
    <source>
        <dbReference type="SAM" id="SignalP"/>
    </source>
</evidence>
<keyword evidence="1" id="KW-0732">Signal</keyword>
<dbReference type="InterPro" id="IPR053322">
    <property type="entry name" value="PLA2-like"/>
</dbReference>
<dbReference type="GO" id="GO:0050482">
    <property type="term" value="P:arachidonate secretion"/>
    <property type="evidence" value="ECO:0007669"/>
    <property type="project" value="InterPro"/>
</dbReference>
<proteinExistence type="predicted"/>
<dbReference type="AlphaFoldDB" id="A0A0N4ZJ76"/>
<reference evidence="3" key="1">
    <citation type="submission" date="2017-02" db="UniProtKB">
        <authorList>
            <consortium name="WormBaseParasite"/>
        </authorList>
    </citation>
    <scope>IDENTIFICATION</scope>
</reference>
<evidence type="ECO:0000313" key="3">
    <source>
        <dbReference type="WBParaSite" id="PTRK_0000798200.1"/>
    </source>
</evidence>
<evidence type="ECO:0000313" key="2">
    <source>
        <dbReference type="Proteomes" id="UP000038045"/>
    </source>
</evidence>
<organism evidence="2 3">
    <name type="scientific">Parastrongyloides trichosuri</name>
    <name type="common">Possum-specific nematode worm</name>
    <dbReference type="NCBI Taxonomy" id="131310"/>
    <lineage>
        <taxon>Eukaryota</taxon>
        <taxon>Metazoa</taxon>
        <taxon>Ecdysozoa</taxon>
        <taxon>Nematoda</taxon>
        <taxon>Chromadorea</taxon>
        <taxon>Rhabditida</taxon>
        <taxon>Tylenchina</taxon>
        <taxon>Panagrolaimomorpha</taxon>
        <taxon>Strongyloidoidea</taxon>
        <taxon>Strongyloididae</taxon>
        <taxon>Parastrongyloides</taxon>
    </lineage>
</organism>
<keyword evidence="2" id="KW-1185">Reference proteome</keyword>
<dbReference type="PANTHER" id="PTHR34228">
    <property type="entry name" value="PROTEIN CBG09474-RELATED"/>
    <property type="match status" value="1"/>
</dbReference>
<dbReference type="PANTHER" id="PTHR34228:SF4">
    <property type="entry name" value="VENOM PROTEIN"/>
    <property type="match status" value="1"/>
</dbReference>
<name>A0A0N4ZJ76_PARTI</name>
<accession>A0A0N4ZJ76</accession>